<dbReference type="OrthoDB" id="9815829at2"/>
<keyword evidence="5" id="KW-1185">Reference proteome</keyword>
<keyword evidence="2 4" id="KW-0808">Transferase</keyword>
<evidence type="ECO:0000313" key="4">
    <source>
        <dbReference type="EMBL" id="RHK51965.1"/>
    </source>
</evidence>
<comment type="caution">
    <text evidence="4">The sequence shown here is derived from an EMBL/GenBank/DDBJ whole genome shotgun (WGS) entry which is preliminary data.</text>
</comment>
<dbReference type="AlphaFoldDB" id="A0A3R6IVJ4"/>
<protein>
    <submittedName>
        <fullName evidence="4">Glycosyltransferase family 2 protein</fullName>
    </submittedName>
</protein>
<proteinExistence type="predicted"/>
<feature type="domain" description="Glycosyltransferase 2-like" evidence="3">
    <location>
        <begin position="4"/>
        <end position="166"/>
    </location>
</feature>
<dbReference type="InterPro" id="IPR029044">
    <property type="entry name" value="Nucleotide-diphossugar_trans"/>
</dbReference>
<evidence type="ECO:0000259" key="3">
    <source>
        <dbReference type="Pfam" id="PF00535"/>
    </source>
</evidence>
<dbReference type="CDD" id="cd00761">
    <property type="entry name" value="Glyco_tranf_GTA_type"/>
    <property type="match status" value="1"/>
</dbReference>
<organism evidence="4 5">
    <name type="scientific">Leyella stercorea</name>
    <dbReference type="NCBI Taxonomy" id="363265"/>
    <lineage>
        <taxon>Bacteria</taxon>
        <taxon>Pseudomonadati</taxon>
        <taxon>Bacteroidota</taxon>
        <taxon>Bacteroidia</taxon>
        <taxon>Bacteroidales</taxon>
        <taxon>Prevotellaceae</taxon>
        <taxon>Leyella</taxon>
    </lineage>
</organism>
<dbReference type="EMBL" id="QRNO01000010">
    <property type="protein sequence ID" value="RHK51965.1"/>
    <property type="molecule type" value="Genomic_DNA"/>
</dbReference>
<evidence type="ECO:0000313" key="5">
    <source>
        <dbReference type="Proteomes" id="UP000286598"/>
    </source>
</evidence>
<dbReference type="SUPFAM" id="SSF53448">
    <property type="entry name" value="Nucleotide-diphospho-sugar transferases"/>
    <property type="match status" value="1"/>
</dbReference>
<dbReference type="GO" id="GO:0016758">
    <property type="term" value="F:hexosyltransferase activity"/>
    <property type="evidence" value="ECO:0007669"/>
    <property type="project" value="UniProtKB-ARBA"/>
</dbReference>
<dbReference type="Gene3D" id="3.90.550.10">
    <property type="entry name" value="Spore Coat Polysaccharide Biosynthesis Protein SpsA, Chain A"/>
    <property type="match status" value="1"/>
</dbReference>
<dbReference type="InterPro" id="IPR001173">
    <property type="entry name" value="Glyco_trans_2-like"/>
</dbReference>
<accession>A0A3R6IVJ4</accession>
<evidence type="ECO:0000256" key="2">
    <source>
        <dbReference type="ARBA" id="ARBA00022679"/>
    </source>
</evidence>
<evidence type="ECO:0000256" key="1">
    <source>
        <dbReference type="ARBA" id="ARBA00022676"/>
    </source>
</evidence>
<dbReference type="PANTHER" id="PTHR22916">
    <property type="entry name" value="GLYCOSYLTRANSFERASE"/>
    <property type="match status" value="1"/>
</dbReference>
<dbReference type="PANTHER" id="PTHR22916:SF51">
    <property type="entry name" value="GLYCOSYLTRANSFERASE EPSH-RELATED"/>
    <property type="match status" value="1"/>
</dbReference>
<dbReference type="Pfam" id="PF00535">
    <property type="entry name" value="Glycos_transf_2"/>
    <property type="match status" value="1"/>
</dbReference>
<dbReference type="Proteomes" id="UP000286598">
    <property type="component" value="Unassembled WGS sequence"/>
</dbReference>
<gene>
    <name evidence="4" type="ORF">DW060_03450</name>
</gene>
<keyword evidence="1" id="KW-0328">Glycosyltransferase</keyword>
<sequence length="298" mass="34502">MKLSIIVPIYNVESTLERCIRSIVQQSFTDFELLLVDDGTPDNSGHIADELASNDERIRVFHKSNGGLSDARNYGIYRAKGEYITFIDSDDELAPDTLQPLMQVLSEQTDIDILEYPVTERKGRPDEHVFKPENRAFENPMEWLADKGFTHCWACNKIFRATLFDNVRFKKGKKYEDVYLIGDMLGICHNIVTTQRGMYIYHWNDTGIVAQNNMHLLLEAQIEVVKLLNIDTTHPKWHQLYMDMFTAQLYAYCNNSRILLQNNKVKMKQFATKNERIKAALLNIFGVKVACVLFKLLH</sequence>
<name>A0A3R6IVJ4_9BACT</name>
<reference evidence="4 5" key="1">
    <citation type="submission" date="2018-08" db="EMBL/GenBank/DDBJ databases">
        <title>A genome reference for cultivated species of the human gut microbiota.</title>
        <authorList>
            <person name="Zou Y."/>
            <person name="Xue W."/>
            <person name="Luo G."/>
        </authorList>
    </citation>
    <scope>NUCLEOTIDE SEQUENCE [LARGE SCALE GENOMIC DNA]</scope>
    <source>
        <strain evidence="4 5">AF42-9</strain>
    </source>
</reference>